<dbReference type="EMBL" id="RXIL01000043">
    <property type="protein sequence ID" value="RZN71329.1"/>
    <property type="molecule type" value="Genomic_DNA"/>
</dbReference>
<dbReference type="Proteomes" id="UP000320766">
    <property type="component" value="Unassembled WGS sequence"/>
</dbReference>
<proteinExistence type="predicted"/>
<dbReference type="Pfam" id="PF00480">
    <property type="entry name" value="ROK"/>
    <property type="match status" value="1"/>
</dbReference>
<accession>A0A520KXU0</accession>
<dbReference type="PANTHER" id="PTHR18964">
    <property type="entry name" value="ROK (REPRESSOR, ORF, KINASE) FAMILY"/>
    <property type="match status" value="1"/>
</dbReference>
<gene>
    <name evidence="1" type="ORF">EF807_02455</name>
</gene>
<evidence type="ECO:0000313" key="2">
    <source>
        <dbReference type="Proteomes" id="UP000320766"/>
    </source>
</evidence>
<dbReference type="GO" id="GO:0009384">
    <property type="term" value="F:N-acylmannosamine kinase activity"/>
    <property type="evidence" value="ECO:0007669"/>
    <property type="project" value="TreeGrafter"/>
</dbReference>
<dbReference type="SUPFAM" id="SSF53067">
    <property type="entry name" value="Actin-like ATPase domain"/>
    <property type="match status" value="1"/>
</dbReference>
<reference evidence="1 2" key="1">
    <citation type="journal article" date="2019" name="Nat. Microbiol.">
        <title>Wide diversity of methane and short-chain alkane metabolisms in uncultured archaea.</title>
        <authorList>
            <person name="Borrel G."/>
            <person name="Adam P.S."/>
            <person name="McKay L.J."/>
            <person name="Chen L.X."/>
            <person name="Sierra-Garcia I.N."/>
            <person name="Sieber C.M."/>
            <person name="Letourneur Q."/>
            <person name="Ghozlane A."/>
            <person name="Andersen G.L."/>
            <person name="Li W.J."/>
            <person name="Hallam S.J."/>
            <person name="Muyzer G."/>
            <person name="de Oliveira V.M."/>
            <person name="Inskeep W.P."/>
            <person name="Banfield J.F."/>
            <person name="Gribaldo S."/>
        </authorList>
    </citation>
    <scope>NUCLEOTIDE SEQUENCE [LARGE SCALE GENOMIC DNA]</scope>
    <source>
        <strain evidence="1">NM1b</strain>
    </source>
</reference>
<dbReference type="GO" id="GO:0008761">
    <property type="term" value="F:UDP-N-acetylglucosamine 2-epimerase activity"/>
    <property type="evidence" value="ECO:0007669"/>
    <property type="project" value="TreeGrafter"/>
</dbReference>
<comment type="caution">
    <text evidence="1">The sequence shown here is derived from an EMBL/GenBank/DDBJ whole genome shotgun (WGS) entry which is preliminary data.</text>
</comment>
<dbReference type="InterPro" id="IPR043129">
    <property type="entry name" value="ATPase_NBD"/>
</dbReference>
<dbReference type="Gene3D" id="3.30.420.40">
    <property type="match status" value="2"/>
</dbReference>
<evidence type="ECO:0000313" key="1">
    <source>
        <dbReference type="EMBL" id="RZN71329.1"/>
    </source>
</evidence>
<organism evidence="1 2">
    <name type="scientific">Candidatus Methanolliviera hydrocarbonicum</name>
    <dbReference type="NCBI Taxonomy" id="2491085"/>
    <lineage>
        <taxon>Archaea</taxon>
        <taxon>Methanobacteriati</taxon>
        <taxon>Methanobacteriota</taxon>
        <taxon>Candidatus Methanoliparia</taxon>
        <taxon>Candidatus Methanoliparales</taxon>
        <taxon>Candidatus Methanollivieraceae</taxon>
        <taxon>Candidatus Methanolliviera</taxon>
    </lineage>
</organism>
<dbReference type="AlphaFoldDB" id="A0A520KXU0"/>
<name>A0A520KXU0_9EURY</name>
<protein>
    <submittedName>
        <fullName evidence="1">ROK family protein</fullName>
    </submittedName>
</protein>
<sequence length="269" mass="29877">MILGVDMGGTKTELIVYDGEKFDFLEKFPSNKENLKSLPERVDKLVKSYGIEALGIGVAAWIRKEKIIKAPNLNVDYLNFNFSVPYIMENDANCFAYGEYREHEDEEVKNLIGITIGTGIGGGLIINGEIYRGNGLAGEIAHTTVLSGEKEERCSCGRTGHLETHFSGWSIEKRLGRDVETLMREDEELIYGIEGFEILARSIANLSLILDPDLVVFGGGVGRNLNVDRVKGAVKKYLLPEFEPKILISEEEYVGAKGAALLAQKRFRL</sequence>
<dbReference type="InterPro" id="IPR000600">
    <property type="entry name" value="ROK"/>
</dbReference>
<dbReference type="PANTHER" id="PTHR18964:SF149">
    <property type="entry name" value="BIFUNCTIONAL UDP-N-ACETYLGLUCOSAMINE 2-EPIMERASE_N-ACETYLMANNOSAMINE KINASE"/>
    <property type="match status" value="1"/>
</dbReference>